<gene>
    <name evidence="8" type="ORF">EDD18DRAFT_1439465</name>
</gene>
<accession>A0AA39U8X1</accession>
<dbReference type="Pfam" id="PF21089">
    <property type="entry name" value="PKS_DH_N"/>
    <property type="match status" value="1"/>
</dbReference>
<dbReference type="InterPro" id="IPR049900">
    <property type="entry name" value="PKS_mFAS_DH"/>
</dbReference>
<dbReference type="InterPro" id="IPR049551">
    <property type="entry name" value="PKS_DH_C"/>
</dbReference>
<evidence type="ECO:0000256" key="1">
    <source>
        <dbReference type="ARBA" id="ARBA00022450"/>
    </source>
</evidence>
<protein>
    <submittedName>
        <fullName evidence="8">Polyketide synthase</fullName>
    </submittedName>
</protein>
<evidence type="ECO:0000256" key="5">
    <source>
        <dbReference type="SAM" id="MobiDB-lite"/>
    </source>
</evidence>
<dbReference type="GO" id="GO:0006633">
    <property type="term" value="P:fatty acid biosynthetic process"/>
    <property type="evidence" value="ECO:0007669"/>
    <property type="project" value="InterPro"/>
</dbReference>
<name>A0AA39U8X1_9AGAR</name>
<comment type="caution">
    <text evidence="8">The sequence shown here is derived from an EMBL/GenBank/DDBJ whole genome shotgun (WGS) entry which is preliminary data.</text>
</comment>
<dbReference type="InterPro" id="IPR018201">
    <property type="entry name" value="Ketoacyl_synth_AS"/>
</dbReference>
<dbReference type="InterPro" id="IPR013120">
    <property type="entry name" value="FAR_NAD-bd"/>
</dbReference>
<dbReference type="InterPro" id="IPR016035">
    <property type="entry name" value="Acyl_Trfase/lysoPLipase"/>
</dbReference>
<dbReference type="InterPro" id="IPR001227">
    <property type="entry name" value="Ac_transferase_dom_sf"/>
</dbReference>
<dbReference type="Proteomes" id="UP001175228">
    <property type="component" value="Unassembled WGS sequence"/>
</dbReference>
<dbReference type="CDD" id="cd00833">
    <property type="entry name" value="PKS"/>
    <property type="match status" value="1"/>
</dbReference>
<evidence type="ECO:0000256" key="2">
    <source>
        <dbReference type="ARBA" id="ARBA00022553"/>
    </source>
</evidence>
<dbReference type="InterPro" id="IPR049552">
    <property type="entry name" value="PKS_DH_N"/>
</dbReference>
<dbReference type="InterPro" id="IPR016039">
    <property type="entry name" value="Thiolase-like"/>
</dbReference>
<dbReference type="InterPro" id="IPR042104">
    <property type="entry name" value="PKS_dehydratase_sf"/>
</dbReference>
<dbReference type="InterPro" id="IPR014031">
    <property type="entry name" value="Ketoacyl_synth_C"/>
</dbReference>
<dbReference type="InterPro" id="IPR013968">
    <property type="entry name" value="PKS_KR"/>
</dbReference>
<feature type="domain" description="PKS/mFAS DH" evidence="7">
    <location>
        <begin position="880"/>
        <end position="1146"/>
    </location>
</feature>
<feature type="active site" description="Proton donor; for dehydratase activity" evidence="4">
    <location>
        <position position="1057"/>
    </location>
</feature>
<dbReference type="Pfam" id="PF00698">
    <property type="entry name" value="Acyl_transf_1"/>
    <property type="match status" value="1"/>
</dbReference>
<evidence type="ECO:0000313" key="8">
    <source>
        <dbReference type="EMBL" id="KAK0480492.1"/>
    </source>
</evidence>
<dbReference type="Pfam" id="PF14765">
    <property type="entry name" value="PS-DH"/>
    <property type="match status" value="1"/>
</dbReference>
<dbReference type="InterPro" id="IPR014030">
    <property type="entry name" value="Ketoacyl_synth_N"/>
</dbReference>
<dbReference type="PROSITE" id="PS52019">
    <property type="entry name" value="PKS_MFAS_DH"/>
    <property type="match status" value="1"/>
</dbReference>
<dbReference type="PROSITE" id="PS52004">
    <property type="entry name" value="KS3_2"/>
    <property type="match status" value="1"/>
</dbReference>
<feature type="region of interest" description="Disordered" evidence="5">
    <location>
        <begin position="2055"/>
        <end position="2077"/>
    </location>
</feature>
<dbReference type="GO" id="GO:0004312">
    <property type="term" value="F:fatty acid synthase activity"/>
    <property type="evidence" value="ECO:0007669"/>
    <property type="project" value="TreeGrafter"/>
</dbReference>
<dbReference type="SUPFAM" id="SSF55048">
    <property type="entry name" value="Probable ACP-binding domain of malonyl-CoA ACP transacylase"/>
    <property type="match status" value="1"/>
</dbReference>
<evidence type="ECO:0000256" key="4">
    <source>
        <dbReference type="PROSITE-ProRule" id="PRU01363"/>
    </source>
</evidence>
<evidence type="ECO:0000259" key="7">
    <source>
        <dbReference type="PROSITE" id="PS52019"/>
    </source>
</evidence>
<organism evidence="8 9">
    <name type="scientific">Armillaria luteobubalina</name>
    <dbReference type="NCBI Taxonomy" id="153913"/>
    <lineage>
        <taxon>Eukaryota</taxon>
        <taxon>Fungi</taxon>
        <taxon>Dikarya</taxon>
        <taxon>Basidiomycota</taxon>
        <taxon>Agaricomycotina</taxon>
        <taxon>Agaricomycetes</taxon>
        <taxon>Agaricomycetidae</taxon>
        <taxon>Agaricales</taxon>
        <taxon>Marasmiineae</taxon>
        <taxon>Physalacriaceae</taxon>
        <taxon>Armillaria</taxon>
    </lineage>
</organism>
<dbReference type="InterPro" id="IPR050091">
    <property type="entry name" value="PKS_NRPS_Biosynth_Enz"/>
</dbReference>
<reference evidence="8" key="1">
    <citation type="submission" date="2023-06" db="EMBL/GenBank/DDBJ databases">
        <authorList>
            <consortium name="Lawrence Berkeley National Laboratory"/>
            <person name="Ahrendt S."/>
            <person name="Sahu N."/>
            <person name="Indic B."/>
            <person name="Wong-Bajracharya J."/>
            <person name="Merenyi Z."/>
            <person name="Ke H.-M."/>
            <person name="Monk M."/>
            <person name="Kocsube S."/>
            <person name="Drula E."/>
            <person name="Lipzen A."/>
            <person name="Balint B."/>
            <person name="Henrissat B."/>
            <person name="Andreopoulos B."/>
            <person name="Martin F.M."/>
            <person name="Harder C.B."/>
            <person name="Rigling D."/>
            <person name="Ford K.L."/>
            <person name="Foster G.D."/>
            <person name="Pangilinan J."/>
            <person name="Papanicolaou A."/>
            <person name="Barry K."/>
            <person name="LaButti K."/>
            <person name="Viragh M."/>
            <person name="Koriabine M."/>
            <person name="Yan M."/>
            <person name="Riley R."/>
            <person name="Champramary S."/>
            <person name="Plett K.L."/>
            <person name="Tsai I.J."/>
            <person name="Slot J."/>
            <person name="Sipos G."/>
            <person name="Plett J."/>
            <person name="Nagy L.G."/>
            <person name="Grigoriev I.V."/>
        </authorList>
    </citation>
    <scope>NUCLEOTIDE SEQUENCE</scope>
    <source>
        <strain evidence="8">HWK02</strain>
    </source>
</reference>
<dbReference type="GO" id="GO:0004315">
    <property type="term" value="F:3-oxoacyl-[acyl-carrier-protein] synthase activity"/>
    <property type="evidence" value="ECO:0007669"/>
    <property type="project" value="InterPro"/>
</dbReference>
<dbReference type="Pfam" id="PF00109">
    <property type="entry name" value="ketoacyl-synt"/>
    <property type="match status" value="1"/>
</dbReference>
<dbReference type="Pfam" id="PF02801">
    <property type="entry name" value="Ketoacyl-synt_C"/>
    <property type="match status" value="1"/>
</dbReference>
<dbReference type="GO" id="GO:0044550">
    <property type="term" value="P:secondary metabolite biosynthetic process"/>
    <property type="evidence" value="ECO:0007669"/>
    <property type="project" value="TreeGrafter"/>
</dbReference>
<dbReference type="InterPro" id="IPR020841">
    <property type="entry name" value="PKS_Beta-ketoAc_synthase_dom"/>
</dbReference>
<evidence type="ECO:0000259" key="6">
    <source>
        <dbReference type="PROSITE" id="PS52004"/>
    </source>
</evidence>
<dbReference type="Gene3D" id="3.10.129.110">
    <property type="entry name" value="Polyketide synthase dehydratase"/>
    <property type="match status" value="1"/>
</dbReference>
<dbReference type="EMBL" id="JAUEPU010000080">
    <property type="protein sequence ID" value="KAK0480492.1"/>
    <property type="molecule type" value="Genomic_DNA"/>
</dbReference>
<dbReference type="SUPFAM" id="SSF53901">
    <property type="entry name" value="Thiolase-like"/>
    <property type="match status" value="1"/>
</dbReference>
<dbReference type="Gene3D" id="3.40.50.720">
    <property type="entry name" value="NAD(P)-binding Rossmann-like Domain"/>
    <property type="match status" value="2"/>
</dbReference>
<dbReference type="SMART" id="SM00822">
    <property type="entry name" value="PKS_KR"/>
    <property type="match status" value="1"/>
</dbReference>
<keyword evidence="1" id="KW-0596">Phosphopantetheine</keyword>
<dbReference type="Gene3D" id="3.40.47.10">
    <property type="match status" value="1"/>
</dbReference>
<dbReference type="Gene3D" id="3.40.366.10">
    <property type="entry name" value="Malonyl-Coenzyme A Acyl Carrier Protein, domain 2"/>
    <property type="match status" value="1"/>
</dbReference>
<dbReference type="Pfam" id="PF08659">
    <property type="entry name" value="KR"/>
    <property type="match status" value="1"/>
</dbReference>
<keyword evidence="9" id="KW-1185">Reference proteome</keyword>
<dbReference type="SUPFAM" id="SSF52151">
    <property type="entry name" value="FabD/lysophospholipase-like"/>
    <property type="match status" value="1"/>
</dbReference>
<feature type="region of interest" description="N-terminal hotdog fold" evidence="4">
    <location>
        <begin position="880"/>
        <end position="1002"/>
    </location>
</feature>
<feature type="region of interest" description="C-terminal hotdog fold" evidence="4">
    <location>
        <begin position="1015"/>
        <end position="1146"/>
    </location>
</feature>
<feature type="domain" description="Ketosynthase family 3 (KS3)" evidence="6">
    <location>
        <begin position="10"/>
        <end position="429"/>
    </location>
</feature>
<sequence length="2449" mass="269326">MAPKSDSNALPAVAIVGISIELPGGQDLAENLGHSSFFQFLLDKRQSYENIPIERFDIDAWYGKKTGSVVTKKGSFLKSIALFDPLEFGITSRDVATMAVSTRKLIEHSFLALLDAGIDYRGQNVGCFMSSTMETGYTADPTDVELAGSLAGYPYAAANKVSYHLDLRGPTIPTTTACSSTATALYLAVQALRAGDCEAAVVGGCQLNYTVEDWVQYSDGKILSPDGECKPFDASANGFSRSEGAAVLVVKLLDRAISDGDHIYASILGVGINSTGSAAPVSAPVADAQADAMRRAFAGTGREPSEVDFVELHATGTAAGDPTEANWVGKAFQRDDVLPVGSVKGNIGHLEITSFFASVSKICSMFETKIIPPTAGIRTLNPLIEWKKYRLDVPTNVSHLSTRSSSGRPLISVNSSGIGDSPIDDGPTLLVTGGLSPRSASANADSLSALIKNHPSQARAISTIYGRQARQMNWRTYAIHNPKDTTLSFSPPTLCPRQSSRSPIIFVFSGQGPQHINSTSTWGVNSSKSFLFSEDSVLRMDAIYESVVGHSLISHTGLFTDQVENISSLKSGTWPISVIIPSLAILQMALVDLLRSVGIVPDAVFGHSAGETPMLYGAGLASQEMALKLAIARGRAFTLAENVDGYMAAMSCNSTQAETIIQSARQNSSATSVLEIACFNGPDAVTISGHRLLVERAVDIARSEGIFATKLRSSVPVHSTLMEVCHNEFQDFVSQVFEEHSTAAPSLPVYSTVTGTRQTEAFTSQYFWANTRQPVLFSSTAARVREDYPDAIYVEIGPHPVLTTYVENPQVKAVLCPLIRPRSSTPHSPTEPYTFLDCLGRITVLGPKHSQVDFRRLNMYHGTLKVVPAIAYPFQRKELPYYRGPSMQNTSRGHVRIARNGPLGQNDMNISASSHPSLIDHVICGEPIMPAAGYIEMAFAAGGRVLWNVAFEAIMPLSKNARPVKFQLDGCHWTVLSTVNSSKTSATQSHAQGHMSKANISRPPDLDISTFQSQNTQLNVENFYEALSYFAQFGPLLELPDEEMISEGYTVHPAILDSCIHSAVHHRITGNMDPNSYFLPARVEVVTLYDKPEPEVLRKVLYARIVRQKWMPDAIAFDVSLVGEDGQHILKLSGLQVERHYLSPVKPMTRSFEMVHQPYGLPPLPLRHIVEEKGLNPQFPEHNSPHETPKGISPKLDFNLDETTERLRCAVDLIVDNNIRVLRILDLTVEDSIRATLSLRILHLMNERQVFLEYSSTGVRQTPFNDSDGCSYRNVGINWDGTRADQHNSSLLYDIIIGVNTSISTSHIAILYDLLVPGGKVIMCVADKAQGPSRGLGNSWRTSMQEHFHSSGVLARGDSILIEAQKPVLQLPDVRFGDHNELAPSIVSFCLGKELAIRSDIIRLQSSKVPVIWIESTVDISGATARGFCRSLRREILGTRICLVLFNEIWSAQERGRYIEWLSHVKGLDHEAEFVVENDGRLYLPRLIPSPSSTISKTSSTEPVPTYWVVKDLGQITEVPRPLVPQDHVLLSIELKSAPIGGLRGVVRRNRRDMQYRTSYQYPWQLLPAPQWKDRLDALVPILIITRCIGFWSLKLEDRSQARECRVVLSLRNGEGLDLGPRLVRILEFFGISTVLAYGEAPQLLGVVKSGDFVISDYSEHWESVRSICDFLHASLYFWNDPVSGTREEVDRNSWVVADAFKIFGAIELPPSPLPAQTHIPLDIIEAMEQKLSSCLLRADVFYLLHGGIGSLGLQIALWMYQKGARKIVLTSRSGGQALSKKNPAAFRILSYLQEQPDLELRLECCDTSSVPDTERLLSRLPGRIGGCILLSAVWADGAYMKHTQDTYYHVFPAKVEAFRVLEKTLQISKLDFLVTLSSVTIFGNSGQTNYSSANTAVDFMTKDYPNAFALVAPAIIDSDTVIDPNTLLPNASLVQFMPWAMTSRQLCDCLEDGIKRLRSEAFWLYIPDLSWADVQAFCGSSPLYNHLVPPQAAPSEAKKISPEVPLTAYGLDSLSASRLSLALRPLVAITQLQLLGDVSIQDIWALIEKNNDHGPGENGKLHDDTISQRPSTDPDSRVDAMHAMVQTYSKDFPPVSKKRTTSPIGKVVLVTGTTGALGCHILANLVFDSDVLHIYAVNRPGDIPIDERQRRAFLDRDLHVSMKKVTMMEVDLSVETRLLDKFSDSITHIIHIGWLVDFNMGLSSYKANIQGLRNLIDFALASQARLVYASSIGVFQSAADDHPQAESHINAEVAQGNGYGESKWVSEELLRLAPGLRYLVVRVGQLSGDSNGTWKVNEWLPSVIQSAPFLGCLPNEDKPVSWLPVHVAAQAIVDRIDIHSPIIHIVHPKPAQWSKLAQVISKELNIELVPYAQWFELLEKSALDATALPAMRLLSYYKRNAEALLVKDTGAFGLPKVSAEAVAAADFPQLDENEVKKWLAYWRRVGMV</sequence>
<dbReference type="SMART" id="SM00825">
    <property type="entry name" value="PKS_KS"/>
    <property type="match status" value="1"/>
</dbReference>
<dbReference type="SMART" id="SM00827">
    <property type="entry name" value="PKS_AT"/>
    <property type="match status" value="1"/>
</dbReference>
<proteinExistence type="predicted"/>
<dbReference type="InterPro" id="IPR016036">
    <property type="entry name" value="Malonyl_transacylase_ACP-bd"/>
</dbReference>
<evidence type="ECO:0000256" key="3">
    <source>
        <dbReference type="ARBA" id="ARBA00022679"/>
    </source>
</evidence>
<dbReference type="PROSITE" id="PS00606">
    <property type="entry name" value="KS3_1"/>
    <property type="match status" value="1"/>
</dbReference>
<dbReference type="InterPro" id="IPR036291">
    <property type="entry name" value="NAD(P)-bd_dom_sf"/>
</dbReference>
<keyword evidence="3" id="KW-0808">Transferase</keyword>
<keyword evidence="2" id="KW-0597">Phosphoprotein</keyword>
<dbReference type="InterPro" id="IPR057326">
    <property type="entry name" value="KR_dom"/>
</dbReference>
<feature type="active site" description="Proton acceptor; for dehydratase activity" evidence="4">
    <location>
        <position position="921"/>
    </location>
</feature>
<dbReference type="PANTHER" id="PTHR43775">
    <property type="entry name" value="FATTY ACID SYNTHASE"/>
    <property type="match status" value="1"/>
</dbReference>
<dbReference type="SUPFAM" id="SSF51735">
    <property type="entry name" value="NAD(P)-binding Rossmann-fold domains"/>
    <property type="match status" value="2"/>
</dbReference>
<dbReference type="InterPro" id="IPR014043">
    <property type="entry name" value="Acyl_transferase_dom"/>
</dbReference>
<dbReference type="PANTHER" id="PTHR43775:SF37">
    <property type="entry name" value="SI:DKEY-61P9.11"/>
    <property type="match status" value="1"/>
</dbReference>
<evidence type="ECO:0000313" key="9">
    <source>
        <dbReference type="Proteomes" id="UP001175228"/>
    </source>
</evidence>
<dbReference type="Pfam" id="PF07993">
    <property type="entry name" value="NAD_binding_4"/>
    <property type="match status" value="1"/>
</dbReference>